<reference evidence="1" key="2">
    <citation type="journal article" date="2020" name="Nat. Commun.">
        <title>Large-scale genome sequencing of mycorrhizal fungi provides insights into the early evolution of symbiotic traits.</title>
        <authorList>
            <person name="Miyauchi S."/>
            <person name="Kiss E."/>
            <person name="Kuo A."/>
            <person name="Drula E."/>
            <person name="Kohler A."/>
            <person name="Sanchez-Garcia M."/>
            <person name="Morin E."/>
            <person name="Andreopoulos B."/>
            <person name="Barry K.W."/>
            <person name="Bonito G."/>
            <person name="Buee M."/>
            <person name="Carver A."/>
            <person name="Chen C."/>
            <person name="Cichocki N."/>
            <person name="Clum A."/>
            <person name="Culley D."/>
            <person name="Crous P.W."/>
            <person name="Fauchery L."/>
            <person name="Girlanda M."/>
            <person name="Hayes R.D."/>
            <person name="Keri Z."/>
            <person name="LaButti K."/>
            <person name="Lipzen A."/>
            <person name="Lombard V."/>
            <person name="Magnuson J."/>
            <person name="Maillard F."/>
            <person name="Murat C."/>
            <person name="Nolan M."/>
            <person name="Ohm R.A."/>
            <person name="Pangilinan J."/>
            <person name="Pereira M.F."/>
            <person name="Perotto S."/>
            <person name="Peter M."/>
            <person name="Pfister S."/>
            <person name="Riley R."/>
            <person name="Sitrit Y."/>
            <person name="Stielow J.B."/>
            <person name="Szollosi G."/>
            <person name="Zifcakova L."/>
            <person name="Stursova M."/>
            <person name="Spatafora J.W."/>
            <person name="Tedersoo L."/>
            <person name="Vaario L.M."/>
            <person name="Yamada A."/>
            <person name="Yan M."/>
            <person name="Wang P."/>
            <person name="Xu J."/>
            <person name="Bruns T."/>
            <person name="Baldrian P."/>
            <person name="Vilgalys R."/>
            <person name="Dunand C."/>
            <person name="Henrissat B."/>
            <person name="Grigoriev I.V."/>
            <person name="Hibbett D."/>
            <person name="Nagy L.G."/>
            <person name="Martin F.M."/>
        </authorList>
    </citation>
    <scope>NUCLEOTIDE SEQUENCE</scope>
    <source>
        <strain evidence="1">P2</strain>
    </source>
</reference>
<reference evidence="1" key="1">
    <citation type="submission" date="2019-10" db="EMBL/GenBank/DDBJ databases">
        <authorList>
            <consortium name="DOE Joint Genome Institute"/>
            <person name="Kuo A."/>
            <person name="Miyauchi S."/>
            <person name="Kiss E."/>
            <person name="Drula E."/>
            <person name="Kohler A."/>
            <person name="Sanchez-Garcia M."/>
            <person name="Andreopoulos B."/>
            <person name="Barry K.W."/>
            <person name="Bonito G."/>
            <person name="Buee M."/>
            <person name="Carver A."/>
            <person name="Chen C."/>
            <person name="Cichocki N."/>
            <person name="Clum A."/>
            <person name="Culley D."/>
            <person name="Crous P.W."/>
            <person name="Fauchery L."/>
            <person name="Girlanda M."/>
            <person name="Hayes R."/>
            <person name="Keri Z."/>
            <person name="Labutti K."/>
            <person name="Lipzen A."/>
            <person name="Lombard V."/>
            <person name="Magnuson J."/>
            <person name="Maillard F."/>
            <person name="Morin E."/>
            <person name="Murat C."/>
            <person name="Nolan M."/>
            <person name="Ohm R."/>
            <person name="Pangilinan J."/>
            <person name="Pereira M."/>
            <person name="Perotto S."/>
            <person name="Peter M."/>
            <person name="Riley R."/>
            <person name="Sitrit Y."/>
            <person name="Stielow B."/>
            <person name="Szollosi G."/>
            <person name="Zifcakova L."/>
            <person name="Stursova M."/>
            <person name="Spatafora J.W."/>
            <person name="Tedersoo L."/>
            <person name="Vaario L.-M."/>
            <person name="Yamada A."/>
            <person name="Yan M."/>
            <person name="Wang P."/>
            <person name="Xu J."/>
            <person name="Bruns T."/>
            <person name="Baldrian P."/>
            <person name="Vilgalys R."/>
            <person name="Henrissat B."/>
            <person name="Grigoriev I.V."/>
            <person name="Hibbett D."/>
            <person name="Nagy L.G."/>
            <person name="Martin F.M."/>
        </authorList>
    </citation>
    <scope>NUCLEOTIDE SEQUENCE</scope>
    <source>
        <strain evidence="1">P2</strain>
    </source>
</reference>
<name>A0ACB6ZK57_THEGA</name>
<gene>
    <name evidence="1" type="ORF">BDM02DRAFT_1704409</name>
</gene>
<dbReference type="Proteomes" id="UP000886501">
    <property type="component" value="Unassembled WGS sequence"/>
</dbReference>
<dbReference type="EMBL" id="MU117991">
    <property type="protein sequence ID" value="KAF9649954.1"/>
    <property type="molecule type" value="Genomic_DNA"/>
</dbReference>
<evidence type="ECO:0000313" key="1">
    <source>
        <dbReference type="EMBL" id="KAF9649954.1"/>
    </source>
</evidence>
<proteinExistence type="predicted"/>
<keyword evidence="2" id="KW-1185">Reference proteome</keyword>
<organism evidence="1 2">
    <name type="scientific">Thelephora ganbajun</name>
    <name type="common">Ganba fungus</name>
    <dbReference type="NCBI Taxonomy" id="370292"/>
    <lineage>
        <taxon>Eukaryota</taxon>
        <taxon>Fungi</taxon>
        <taxon>Dikarya</taxon>
        <taxon>Basidiomycota</taxon>
        <taxon>Agaricomycotina</taxon>
        <taxon>Agaricomycetes</taxon>
        <taxon>Thelephorales</taxon>
        <taxon>Thelephoraceae</taxon>
        <taxon>Thelephora</taxon>
    </lineage>
</organism>
<sequence>MRGSRRREYPEKQRIRRNGPVGVNNDRTSTHPPGLSARCKTKRLGKRMPFLRHVGLLGHSVSIGGMKGGKRSSLVLKPERLASVEMELYECLPHKCRDPEPQAHPQVRETNTAGEEDEGGGGCDPGFTNPVCVGAGETTHTVVKSLSSASNRASVSTRHVARLITRVPLGIHSHITHRPALVRLDRGYCC</sequence>
<accession>A0ACB6ZK57</accession>
<evidence type="ECO:0000313" key="2">
    <source>
        <dbReference type="Proteomes" id="UP000886501"/>
    </source>
</evidence>
<protein>
    <submittedName>
        <fullName evidence="1">Uncharacterized protein</fullName>
    </submittedName>
</protein>
<comment type="caution">
    <text evidence="1">The sequence shown here is derived from an EMBL/GenBank/DDBJ whole genome shotgun (WGS) entry which is preliminary data.</text>
</comment>